<dbReference type="EMBL" id="BRYB01000273">
    <property type="protein sequence ID" value="GMI26741.1"/>
    <property type="molecule type" value="Genomic_DNA"/>
</dbReference>
<name>A0ABQ6MI35_9STRA</name>
<proteinExistence type="predicted"/>
<accession>A0ABQ6MI35</accession>
<organism evidence="1 2">
    <name type="scientific">Tetraparma gracilis</name>
    <dbReference type="NCBI Taxonomy" id="2962635"/>
    <lineage>
        <taxon>Eukaryota</taxon>
        <taxon>Sar</taxon>
        <taxon>Stramenopiles</taxon>
        <taxon>Ochrophyta</taxon>
        <taxon>Bolidophyceae</taxon>
        <taxon>Parmales</taxon>
        <taxon>Triparmaceae</taxon>
        <taxon>Tetraparma</taxon>
    </lineage>
</organism>
<gene>
    <name evidence="1" type="ORF">TeGR_g10754</name>
</gene>
<comment type="caution">
    <text evidence="1">The sequence shown here is derived from an EMBL/GenBank/DDBJ whole genome shotgun (WGS) entry which is preliminary data.</text>
</comment>
<evidence type="ECO:0000313" key="2">
    <source>
        <dbReference type="Proteomes" id="UP001165060"/>
    </source>
</evidence>
<evidence type="ECO:0000313" key="1">
    <source>
        <dbReference type="EMBL" id="GMI26741.1"/>
    </source>
</evidence>
<keyword evidence="2" id="KW-1185">Reference proteome</keyword>
<dbReference type="Proteomes" id="UP001165060">
    <property type="component" value="Unassembled WGS sequence"/>
</dbReference>
<protein>
    <submittedName>
        <fullName evidence="1">Uncharacterized protein</fullName>
    </submittedName>
</protein>
<dbReference type="PANTHER" id="PTHR47721">
    <property type="entry name" value="OS01G0235100 PROTEIN"/>
    <property type="match status" value="1"/>
</dbReference>
<dbReference type="PANTHER" id="PTHR47721:SF2">
    <property type="entry name" value="OS01G0235100 PROTEIN"/>
    <property type="match status" value="1"/>
</dbReference>
<sequence>MRFAGEGDRSLRCVLAMLDGETAAALAAVRGVILKPLAASADASTPGAWIPACNVVPAAQLHVTVAVPWWWHPRPAGGGGVSARMAVRLRQTLLLKRHCKIQIEVDRVLLMGSTLVCLWRTVGPRGCDGPGEVVDRDGDGPDPFVRLRSEIIRCFATLARLPLSVLCADSVDLRPIHRLCREATAKMSGRRMVIGRYRLLETTGEGGESNPCVEPVFAYRPCPNFVARGGLYERAGQSLDEIAFARRDEDT</sequence>
<reference evidence="1 2" key="1">
    <citation type="journal article" date="2023" name="Commun. Biol.">
        <title>Genome analysis of Parmales, the sister group of diatoms, reveals the evolutionary specialization of diatoms from phago-mixotrophs to photoautotrophs.</title>
        <authorList>
            <person name="Ban H."/>
            <person name="Sato S."/>
            <person name="Yoshikawa S."/>
            <person name="Yamada K."/>
            <person name="Nakamura Y."/>
            <person name="Ichinomiya M."/>
            <person name="Sato N."/>
            <person name="Blanc-Mathieu R."/>
            <person name="Endo H."/>
            <person name="Kuwata A."/>
            <person name="Ogata H."/>
        </authorList>
    </citation>
    <scope>NUCLEOTIDE SEQUENCE [LARGE SCALE GENOMIC DNA]</scope>
</reference>